<proteinExistence type="inferred from homology"/>
<protein>
    <submittedName>
        <fullName evidence="12">D-alanyl-D-alanine carboxypeptidase DacB</fullName>
        <ecNumber evidence="12">3.4.16.4</ecNumber>
    </submittedName>
</protein>
<sequence>MKLINKCLTAVIIFSVTVSQVIPVFAKEKTTVSSAPYINAYYAAAIDGLSHRVLYDKNANYITPMASTTKIVTALVALNYGNIDEKVTISHRAANIHGSQVGYKENESVTIRELIYGLMLRSGNDAAIALAESRGGTVEEFLNVMNEYAVEIGLTNTHFESPHGLDSDNHYTTAYDLALAASKAKENEEFSQIVEVKEIPRQQFCFSRDYRNINKILWLLPEASGIKTGYTGKAGKCLVTSVKTPGKDMIITLINSPTRWKETCKIYKYVNENYEYKNFHPANSEVKNYKYKRKSYVLKTSEEIILPIKNGSNVTERLVLPQKLAPKMNKNFGLLQFYENNELIYCSPLKCERIK</sequence>
<evidence type="ECO:0000256" key="1">
    <source>
        <dbReference type="ARBA" id="ARBA00007164"/>
    </source>
</evidence>
<evidence type="ECO:0000256" key="6">
    <source>
        <dbReference type="ARBA" id="ARBA00023316"/>
    </source>
</evidence>
<dbReference type="EC" id="3.4.16.4" evidence="12"/>
<evidence type="ECO:0000256" key="3">
    <source>
        <dbReference type="ARBA" id="ARBA00022801"/>
    </source>
</evidence>
<reference evidence="12 13" key="1">
    <citation type="submission" date="2017-03" db="EMBL/GenBank/DDBJ databases">
        <title>Genome sequence of Clostridium oryzae DSM 28571.</title>
        <authorList>
            <person name="Poehlein A."/>
            <person name="Daniel R."/>
        </authorList>
    </citation>
    <scope>NUCLEOTIDE SEQUENCE [LARGE SCALE GENOMIC DNA]</scope>
    <source>
        <strain evidence="12 13">DSM 28571</strain>
    </source>
</reference>
<evidence type="ECO:0000256" key="5">
    <source>
        <dbReference type="ARBA" id="ARBA00022984"/>
    </source>
</evidence>
<dbReference type="PRINTS" id="PR00725">
    <property type="entry name" value="DADACBPTASE1"/>
</dbReference>
<feature type="active site" description="Proton acceptor" evidence="7">
    <location>
        <position position="70"/>
    </location>
</feature>
<feature type="binding site" evidence="8">
    <location>
        <position position="227"/>
    </location>
    <ligand>
        <name>substrate</name>
    </ligand>
</feature>
<dbReference type="AlphaFoldDB" id="A0A1V4IT46"/>
<dbReference type="InterPro" id="IPR012338">
    <property type="entry name" value="Beta-lactam/transpept-like"/>
</dbReference>
<evidence type="ECO:0000256" key="9">
    <source>
        <dbReference type="RuleBase" id="RU004016"/>
    </source>
</evidence>
<evidence type="ECO:0000313" key="13">
    <source>
        <dbReference type="Proteomes" id="UP000190080"/>
    </source>
</evidence>
<evidence type="ECO:0000256" key="2">
    <source>
        <dbReference type="ARBA" id="ARBA00022729"/>
    </source>
</evidence>
<evidence type="ECO:0000259" key="11">
    <source>
        <dbReference type="Pfam" id="PF00768"/>
    </source>
</evidence>
<accession>A0A1V4IT46</accession>
<evidence type="ECO:0000256" key="4">
    <source>
        <dbReference type="ARBA" id="ARBA00022960"/>
    </source>
</evidence>
<gene>
    <name evidence="12" type="primary">dacB_2</name>
    <name evidence="12" type="ORF">CLORY_12650</name>
</gene>
<dbReference type="PANTHER" id="PTHR21581:SF33">
    <property type="entry name" value="D-ALANYL-D-ALANINE CARBOXYPEPTIDASE DACB"/>
    <property type="match status" value="1"/>
</dbReference>
<dbReference type="Proteomes" id="UP000190080">
    <property type="component" value="Unassembled WGS sequence"/>
</dbReference>
<feature type="active site" evidence="7">
    <location>
        <position position="122"/>
    </location>
</feature>
<feature type="signal peptide" evidence="10">
    <location>
        <begin position="1"/>
        <end position="26"/>
    </location>
</feature>
<evidence type="ECO:0000256" key="7">
    <source>
        <dbReference type="PIRSR" id="PIRSR618044-1"/>
    </source>
</evidence>
<keyword evidence="3 12" id="KW-0378">Hydrolase</keyword>
<keyword evidence="6" id="KW-0961">Cell wall biogenesis/degradation</keyword>
<dbReference type="RefSeq" id="WP_242954357.1">
    <property type="nucleotide sequence ID" value="NZ_MZGV01000010.1"/>
</dbReference>
<dbReference type="InterPro" id="IPR001967">
    <property type="entry name" value="Peptidase_S11_N"/>
</dbReference>
<keyword evidence="12" id="KW-0121">Carboxypeptidase</keyword>
<dbReference type="GO" id="GO:0006508">
    <property type="term" value="P:proteolysis"/>
    <property type="evidence" value="ECO:0007669"/>
    <property type="project" value="InterPro"/>
</dbReference>
<keyword evidence="2 10" id="KW-0732">Signal</keyword>
<keyword evidence="5" id="KW-0573">Peptidoglycan synthesis</keyword>
<dbReference type="GO" id="GO:0009002">
    <property type="term" value="F:serine-type D-Ala-D-Ala carboxypeptidase activity"/>
    <property type="evidence" value="ECO:0007669"/>
    <property type="project" value="UniProtKB-EC"/>
</dbReference>
<dbReference type="InterPro" id="IPR018044">
    <property type="entry name" value="Peptidase_S11"/>
</dbReference>
<dbReference type="PANTHER" id="PTHR21581">
    <property type="entry name" value="D-ALANYL-D-ALANINE CARBOXYPEPTIDASE"/>
    <property type="match status" value="1"/>
</dbReference>
<comment type="similarity">
    <text evidence="1 9">Belongs to the peptidase S11 family.</text>
</comment>
<evidence type="ECO:0000313" key="12">
    <source>
        <dbReference type="EMBL" id="OPJ63182.1"/>
    </source>
</evidence>
<feature type="chain" id="PRO_5012347208" evidence="10">
    <location>
        <begin position="27"/>
        <end position="355"/>
    </location>
</feature>
<dbReference type="GO" id="GO:0009252">
    <property type="term" value="P:peptidoglycan biosynthetic process"/>
    <property type="evidence" value="ECO:0007669"/>
    <property type="project" value="UniProtKB-KW"/>
</dbReference>
<evidence type="ECO:0000256" key="10">
    <source>
        <dbReference type="SAM" id="SignalP"/>
    </source>
</evidence>
<dbReference type="Gene3D" id="3.40.710.10">
    <property type="entry name" value="DD-peptidase/beta-lactamase superfamily"/>
    <property type="match status" value="1"/>
</dbReference>
<feature type="active site" description="Proton acceptor" evidence="7">
    <location>
        <position position="67"/>
    </location>
</feature>
<keyword evidence="13" id="KW-1185">Reference proteome</keyword>
<keyword evidence="4" id="KW-0133">Cell shape</keyword>
<evidence type="ECO:0000256" key="8">
    <source>
        <dbReference type="PIRSR" id="PIRSR618044-2"/>
    </source>
</evidence>
<feature type="domain" description="Peptidase S11 D-alanyl-D-alanine carboxypeptidase A N-terminal" evidence="11">
    <location>
        <begin position="31"/>
        <end position="257"/>
    </location>
</feature>
<dbReference type="GO" id="GO:0008360">
    <property type="term" value="P:regulation of cell shape"/>
    <property type="evidence" value="ECO:0007669"/>
    <property type="project" value="UniProtKB-KW"/>
</dbReference>
<dbReference type="EMBL" id="MZGV01000010">
    <property type="protein sequence ID" value="OPJ63182.1"/>
    <property type="molecule type" value="Genomic_DNA"/>
</dbReference>
<keyword evidence="12" id="KW-0645">Protease</keyword>
<dbReference type="Pfam" id="PF00768">
    <property type="entry name" value="Peptidase_S11"/>
    <property type="match status" value="1"/>
</dbReference>
<dbReference type="STRING" id="1450648.CLORY_12650"/>
<organism evidence="12 13">
    <name type="scientific">Clostridium oryzae</name>
    <dbReference type="NCBI Taxonomy" id="1450648"/>
    <lineage>
        <taxon>Bacteria</taxon>
        <taxon>Bacillati</taxon>
        <taxon>Bacillota</taxon>
        <taxon>Clostridia</taxon>
        <taxon>Eubacteriales</taxon>
        <taxon>Clostridiaceae</taxon>
        <taxon>Clostridium</taxon>
    </lineage>
</organism>
<name>A0A1V4IT46_9CLOT</name>
<dbReference type="GO" id="GO:0071555">
    <property type="term" value="P:cell wall organization"/>
    <property type="evidence" value="ECO:0007669"/>
    <property type="project" value="UniProtKB-KW"/>
</dbReference>
<dbReference type="SUPFAM" id="SSF56601">
    <property type="entry name" value="beta-lactamase/transpeptidase-like"/>
    <property type="match status" value="1"/>
</dbReference>
<comment type="caution">
    <text evidence="12">The sequence shown here is derived from an EMBL/GenBank/DDBJ whole genome shotgun (WGS) entry which is preliminary data.</text>
</comment>